<dbReference type="Pfam" id="PF24476">
    <property type="entry name" value="DUF7580"/>
    <property type="match status" value="1"/>
</dbReference>
<dbReference type="PANTHER" id="PTHR35186">
    <property type="entry name" value="ANK_REP_REGION DOMAIN-CONTAINING PROTEIN"/>
    <property type="match status" value="1"/>
</dbReference>
<proteinExistence type="predicted"/>
<sequence length="314" mass="36271">MRRFIFGIDKAPRDDLLRKVERYNTILRDVLETSNKITQIRKRIALPQAQRSLLSFWKHASAIYGLLQGAWKQNCCRSHHADLWLENWKCPDVAFTVLFRAGDNEGGPNIAFWLWQTACIKLFKARDNDAGNMLRLLTPERTIQENPQPTFQSQLPSAPKEQSSLKGQLKQLFRPKSSCIEPSMITDLCKTFATISPTGGLSEIRENDDNQYALVPPEVPHPDADTRKMVNLWTLLNKTSTIVLTRRDRLSIAISLASSHLQLHWTPWLRSLWSKTDIEFLVDPQDENRVLTDKPYLSRDFYQSSSFDPQTCKW</sequence>
<dbReference type="VEuPathDB" id="FungiDB:Z519_06641"/>
<dbReference type="InterPro" id="IPR056002">
    <property type="entry name" value="DUF7580"/>
</dbReference>
<organism evidence="2 3">
    <name type="scientific">Cladophialophora bantiana (strain ATCC 10958 / CBS 173.52 / CDC B-1940 / NIH 8579)</name>
    <name type="common">Xylohypha bantiana</name>
    <dbReference type="NCBI Taxonomy" id="1442370"/>
    <lineage>
        <taxon>Eukaryota</taxon>
        <taxon>Fungi</taxon>
        <taxon>Dikarya</taxon>
        <taxon>Ascomycota</taxon>
        <taxon>Pezizomycotina</taxon>
        <taxon>Eurotiomycetes</taxon>
        <taxon>Chaetothyriomycetidae</taxon>
        <taxon>Chaetothyriales</taxon>
        <taxon>Herpotrichiellaceae</taxon>
        <taxon>Cladophialophora</taxon>
    </lineage>
</organism>
<dbReference type="Proteomes" id="UP000053789">
    <property type="component" value="Unassembled WGS sequence"/>
</dbReference>
<feature type="domain" description="DUF7580" evidence="1">
    <location>
        <begin position="55"/>
        <end position="303"/>
    </location>
</feature>
<dbReference type="RefSeq" id="XP_016619461.1">
    <property type="nucleotide sequence ID" value="XM_016764379.1"/>
</dbReference>
<reference evidence="2" key="1">
    <citation type="submission" date="2015-01" db="EMBL/GenBank/DDBJ databases">
        <title>The Genome Sequence of Cladophialophora bantiana CBS 173.52.</title>
        <authorList>
            <consortium name="The Broad Institute Genomics Platform"/>
            <person name="Cuomo C."/>
            <person name="de Hoog S."/>
            <person name="Gorbushina A."/>
            <person name="Stielow B."/>
            <person name="Teixiera M."/>
            <person name="Abouelleil A."/>
            <person name="Chapman S.B."/>
            <person name="Priest M."/>
            <person name="Young S.K."/>
            <person name="Wortman J."/>
            <person name="Nusbaum C."/>
            <person name="Birren B."/>
        </authorList>
    </citation>
    <scope>NUCLEOTIDE SEQUENCE [LARGE SCALE GENOMIC DNA]</scope>
    <source>
        <strain evidence="2">CBS 173.52</strain>
    </source>
</reference>
<evidence type="ECO:0000313" key="3">
    <source>
        <dbReference type="Proteomes" id="UP000053789"/>
    </source>
</evidence>
<accession>A0A0D2G232</accession>
<keyword evidence="3" id="KW-1185">Reference proteome</keyword>
<dbReference type="AlphaFoldDB" id="A0A0D2G232"/>
<dbReference type="OrthoDB" id="3565018at2759"/>
<evidence type="ECO:0000313" key="2">
    <source>
        <dbReference type="EMBL" id="KIW92792.1"/>
    </source>
</evidence>
<protein>
    <recommendedName>
        <fullName evidence="1">DUF7580 domain-containing protein</fullName>
    </recommendedName>
</protein>
<dbReference type="EMBL" id="KN846988">
    <property type="protein sequence ID" value="KIW92792.1"/>
    <property type="molecule type" value="Genomic_DNA"/>
</dbReference>
<evidence type="ECO:0000259" key="1">
    <source>
        <dbReference type="Pfam" id="PF24476"/>
    </source>
</evidence>
<dbReference type="GeneID" id="27699569"/>
<dbReference type="HOGENOM" id="CLU_885667_0_0_1"/>
<name>A0A0D2G232_CLAB1</name>
<gene>
    <name evidence="2" type="ORF">Z519_06641</name>
</gene>
<dbReference type="PANTHER" id="PTHR35186:SF4">
    <property type="entry name" value="PRION-INHIBITION AND PROPAGATION HELO DOMAIN-CONTAINING PROTEIN"/>
    <property type="match status" value="1"/>
</dbReference>